<comment type="similarity">
    <text evidence="1 3">Belongs to the thiolase-like superfamily. Beta-ketoacyl-ACP synthases family.</text>
</comment>
<dbReference type="FunFam" id="3.40.47.10:FF:000018">
    <property type="entry name" value="3-oxoacyl-[acyl-carrier-protein] synthase 2"/>
    <property type="match status" value="1"/>
</dbReference>
<dbReference type="Pfam" id="PF02801">
    <property type="entry name" value="Ketoacyl-synt_C"/>
    <property type="match status" value="1"/>
</dbReference>
<dbReference type="GO" id="GO:0005829">
    <property type="term" value="C:cytosol"/>
    <property type="evidence" value="ECO:0007669"/>
    <property type="project" value="TreeGrafter"/>
</dbReference>
<reference evidence="5" key="1">
    <citation type="submission" date="2024-07" db="EMBL/GenBank/DDBJ databases">
        <authorList>
            <person name="Yu S.T."/>
        </authorList>
    </citation>
    <scope>NUCLEOTIDE SEQUENCE</scope>
    <source>
        <strain evidence="5">R21</strain>
    </source>
</reference>
<dbReference type="Pfam" id="PF00109">
    <property type="entry name" value="ketoacyl-synt"/>
    <property type="match status" value="1"/>
</dbReference>
<dbReference type="AlphaFoldDB" id="A0AB39PEV3"/>
<dbReference type="PROSITE" id="PS52004">
    <property type="entry name" value="KS3_2"/>
    <property type="match status" value="1"/>
</dbReference>
<gene>
    <name evidence="5" type="ORF">AB5J56_31595</name>
</gene>
<dbReference type="SUPFAM" id="SSF53901">
    <property type="entry name" value="Thiolase-like"/>
    <property type="match status" value="2"/>
</dbReference>
<name>A0AB39PEV3_9ACTN</name>
<dbReference type="EMBL" id="CP163435">
    <property type="protein sequence ID" value="XDQ28952.1"/>
    <property type="molecule type" value="Genomic_DNA"/>
</dbReference>
<protein>
    <submittedName>
        <fullName evidence="5">Beta-ketoacyl synthase</fullName>
    </submittedName>
</protein>
<feature type="domain" description="Ketosynthase family 3 (KS3)" evidence="4">
    <location>
        <begin position="12"/>
        <end position="429"/>
    </location>
</feature>
<dbReference type="InterPro" id="IPR020841">
    <property type="entry name" value="PKS_Beta-ketoAc_synthase_dom"/>
</dbReference>
<proteinExistence type="inferred from homology"/>
<dbReference type="InterPro" id="IPR000794">
    <property type="entry name" value="Beta-ketoacyl_synthase"/>
</dbReference>
<dbReference type="InterPro" id="IPR014031">
    <property type="entry name" value="Ketoacyl_synth_C"/>
</dbReference>
<dbReference type="RefSeq" id="WP_369237482.1">
    <property type="nucleotide sequence ID" value="NZ_CP163435.1"/>
</dbReference>
<dbReference type="InterPro" id="IPR014030">
    <property type="entry name" value="Ketoacyl_synth_N"/>
</dbReference>
<evidence type="ECO:0000256" key="3">
    <source>
        <dbReference type="RuleBase" id="RU003694"/>
    </source>
</evidence>
<sequence>MSATERARVDRVDSVVITGLGATTPLGGDVKSTWATLLEGRRVVAGLTDDWPADLPVRIAARAAADPGTVLDRIELRRLDRSSQFALIAVREAWTDAGFFGRAGDTGQPDAERVGAVLGSGIGGLSTLVDGHEQIRTRGVRGLSPHTMPKMMINGSAGQVGLEINARAGVHAPTSACAAGAEAIAAGLDMIRLGRADVVAVGGTEAIIHPLTIAAFASMKAMSRRNDDPEHASRPYDTGRDGFVMGEGAAVLILESGRHARARGARIHAELAGAGISADGHHIVAPEPTGRGAAAALRKALADADLSPRDVVHVNAHATSTPQGDLAESLAIRSVLGERDGRGGDYAVSAIKSTAGHLMGASGALAAVVSVLALRDRTAPPTMNIEQLDPGIGLDVVRDQPRALSKGPAACLTNSAGFGGHNVVLAFRDHA</sequence>
<dbReference type="Gene3D" id="3.40.47.10">
    <property type="match status" value="1"/>
</dbReference>
<keyword evidence="2 3" id="KW-0808">Transferase</keyword>
<organism evidence="5">
    <name type="scientific">Streptomyces sp. R21</name>
    <dbReference type="NCBI Taxonomy" id="3238627"/>
    <lineage>
        <taxon>Bacteria</taxon>
        <taxon>Bacillati</taxon>
        <taxon>Actinomycetota</taxon>
        <taxon>Actinomycetes</taxon>
        <taxon>Kitasatosporales</taxon>
        <taxon>Streptomycetaceae</taxon>
        <taxon>Streptomyces</taxon>
    </lineage>
</organism>
<evidence type="ECO:0000259" key="4">
    <source>
        <dbReference type="PROSITE" id="PS52004"/>
    </source>
</evidence>
<dbReference type="GO" id="GO:0006633">
    <property type="term" value="P:fatty acid biosynthetic process"/>
    <property type="evidence" value="ECO:0007669"/>
    <property type="project" value="TreeGrafter"/>
</dbReference>
<evidence type="ECO:0000256" key="1">
    <source>
        <dbReference type="ARBA" id="ARBA00008467"/>
    </source>
</evidence>
<dbReference type="GO" id="GO:0004315">
    <property type="term" value="F:3-oxoacyl-[acyl-carrier-protein] synthase activity"/>
    <property type="evidence" value="ECO:0007669"/>
    <property type="project" value="TreeGrafter"/>
</dbReference>
<dbReference type="SMART" id="SM00825">
    <property type="entry name" value="PKS_KS"/>
    <property type="match status" value="1"/>
</dbReference>
<accession>A0AB39PEV3</accession>
<dbReference type="CDD" id="cd00834">
    <property type="entry name" value="KAS_I_II"/>
    <property type="match status" value="1"/>
</dbReference>
<dbReference type="InterPro" id="IPR016039">
    <property type="entry name" value="Thiolase-like"/>
</dbReference>
<dbReference type="PANTHER" id="PTHR11712:SF336">
    <property type="entry name" value="3-OXOACYL-[ACYL-CARRIER-PROTEIN] SYNTHASE, MITOCHONDRIAL"/>
    <property type="match status" value="1"/>
</dbReference>
<evidence type="ECO:0000313" key="5">
    <source>
        <dbReference type="EMBL" id="XDQ28952.1"/>
    </source>
</evidence>
<evidence type="ECO:0000256" key="2">
    <source>
        <dbReference type="ARBA" id="ARBA00022679"/>
    </source>
</evidence>
<dbReference type="PANTHER" id="PTHR11712">
    <property type="entry name" value="POLYKETIDE SYNTHASE-RELATED"/>
    <property type="match status" value="1"/>
</dbReference>
<dbReference type="NCBIfam" id="NF005589">
    <property type="entry name" value="PRK07314.1"/>
    <property type="match status" value="1"/>
</dbReference>